<dbReference type="SMART" id="SM00367">
    <property type="entry name" value="LRR_CC"/>
    <property type="match status" value="7"/>
</dbReference>
<protein>
    <recommendedName>
        <fullName evidence="6">RRM domain-containing protein</fullName>
    </recommendedName>
</protein>
<evidence type="ECO:0000259" key="2">
    <source>
        <dbReference type="PROSITE" id="PS50102"/>
    </source>
</evidence>
<dbReference type="InterPro" id="IPR057207">
    <property type="entry name" value="FBXL15_LRR"/>
</dbReference>
<sequence>MDFLSSRSSFRASALGDSKSQSMFKALRRLHGQNLESRGLNDMTEAFQSFVTRARFFSIGKLRRTWSHSAAEFIKYRRLLPMLLADGAVFDGHETDDFDASLAFQAASRDDKKIVVTNISPRVTPSQLQSFFSQYGKVTHCSLPREERKHSMFGTMPKHTRNCGTATITFKKAEGAEKAKNANPEELKLYDQSMVVSAYISKKKGGKGFVLSDDSSKDGGSLSRASSTQSLASNSASSEIFPWKNLPKRALELIVSFLPVADTIRLERVNKKYLEISIKSWTHVNKLVLARESEGNRGFNKQRPLRNNHLKAILTRGGAHLKTLDLSGIIHILGDKALDIIATCCPNLVELDISGLHAHGEALQELGDNLRSLRQLSYRGMEVTGDKAFWFLLKSCGSSLKFVDLRGAKRLHGRAFRLFGSQLEQIYLDGCTKVDPLAFEDLCTTAAGLKELRINECYRITDENLSMISRRMSDLTVLTLCGDSFNSLTAAGLVHITHMTSIVELALDYNTLVNDELLKRISTGLPNLSSLSLANSGDDLSVTPDGIASLAKLSELTQLDLSSLAAVKTVSLVKIATECKKLELLQLRNCTYLNDEGVSGISKNKNLRHVDLSGSILISNNSVQEFIKAFPIEAKKPAVTLVVGGTAADASKLSVRGSRVIVDFSDYSTIVSIPPGGSSSTFRIGSCSDTEDASSDDDFEALTAQRSFYIDAVCGEDDSPVTDQKDLLEWAEREARNLGLIKD</sequence>
<dbReference type="PANTHER" id="PTHR13318">
    <property type="entry name" value="PARTNER OF PAIRED, ISOFORM B-RELATED"/>
    <property type="match status" value="1"/>
</dbReference>
<feature type="domain" description="RRM" evidence="2">
    <location>
        <begin position="112"/>
        <end position="201"/>
    </location>
</feature>
<dbReference type="SMART" id="SM00360">
    <property type="entry name" value="RRM"/>
    <property type="match status" value="1"/>
</dbReference>
<evidence type="ECO:0000259" key="3">
    <source>
        <dbReference type="PROSITE" id="PS50181"/>
    </source>
</evidence>
<dbReference type="SUPFAM" id="SSF54928">
    <property type="entry name" value="RNA-binding domain, RBD"/>
    <property type="match status" value="1"/>
</dbReference>
<dbReference type="GO" id="GO:0019005">
    <property type="term" value="C:SCF ubiquitin ligase complex"/>
    <property type="evidence" value="ECO:0007669"/>
    <property type="project" value="TreeGrafter"/>
</dbReference>
<evidence type="ECO:0000256" key="1">
    <source>
        <dbReference type="PROSITE-ProRule" id="PRU00176"/>
    </source>
</evidence>
<name>A0A8S1HKZ0_9PELO</name>
<dbReference type="Pfam" id="PF25372">
    <property type="entry name" value="DUF7885"/>
    <property type="match status" value="1"/>
</dbReference>
<accession>A0A8S1HKZ0</accession>
<dbReference type="SUPFAM" id="SSF52047">
    <property type="entry name" value="RNI-like"/>
    <property type="match status" value="1"/>
</dbReference>
<dbReference type="Pfam" id="PF00076">
    <property type="entry name" value="RRM_1"/>
    <property type="match status" value="1"/>
</dbReference>
<evidence type="ECO:0000313" key="5">
    <source>
        <dbReference type="Proteomes" id="UP000835052"/>
    </source>
</evidence>
<dbReference type="InterPro" id="IPR032675">
    <property type="entry name" value="LRR_dom_sf"/>
</dbReference>
<proteinExistence type="predicted"/>
<keyword evidence="5" id="KW-1185">Reference proteome</keyword>
<feature type="domain" description="F-box" evidence="3">
    <location>
        <begin position="240"/>
        <end position="284"/>
    </location>
</feature>
<keyword evidence="1" id="KW-0694">RNA-binding</keyword>
<evidence type="ECO:0000313" key="4">
    <source>
        <dbReference type="EMBL" id="CAD6195702.1"/>
    </source>
</evidence>
<dbReference type="GO" id="GO:0003723">
    <property type="term" value="F:RNA binding"/>
    <property type="evidence" value="ECO:0007669"/>
    <property type="project" value="UniProtKB-UniRule"/>
</dbReference>
<dbReference type="PANTHER" id="PTHR13318:SF50">
    <property type="entry name" value="F-BOX_LRR-REPEAT PROTEIN 7"/>
    <property type="match status" value="1"/>
</dbReference>
<dbReference type="InterPro" id="IPR012677">
    <property type="entry name" value="Nucleotide-bd_a/b_plait_sf"/>
</dbReference>
<dbReference type="InterPro" id="IPR000504">
    <property type="entry name" value="RRM_dom"/>
</dbReference>
<organism evidence="4 5">
    <name type="scientific">Caenorhabditis auriculariae</name>
    <dbReference type="NCBI Taxonomy" id="2777116"/>
    <lineage>
        <taxon>Eukaryota</taxon>
        <taxon>Metazoa</taxon>
        <taxon>Ecdysozoa</taxon>
        <taxon>Nematoda</taxon>
        <taxon>Chromadorea</taxon>
        <taxon>Rhabditida</taxon>
        <taxon>Rhabditina</taxon>
        <taxon>Rhabditomorpha</taxon>
        <taxon>Rhabditoidea</taxon>
        <taxon>Rhabditidae</taxon>
        <taxon>Peloderinae</taxon>
        <taxon>Caenorhabditis</taxon>
    </lineage>
</organism>
<dbReference type="OrthoDB" id="549243at2759"/>
<dbReference type="AlphaFoldDB" id="A0A8S1HKZ0"/>
<reference evidence="4" key="1">
    <citation type="submission" date="2020-10" db="EMBL/GenBank/DDBJ databases">
        <authorList>
            <person name="Kikuchi T."/>
        </authorList>
    </citation>
    <scope>NUCLEOTIDE SEQUENCE</scope>
    <source>
        <strain evidence="4">NKZ352</strain>
    </source>
</reference>
<dbReference type="CDD" id="cd00590">
    <property type="entry name" value="RRM_SF"/>
    <property type="match status" value="1"/>
</dbReference>
<dbReference type="InterPro" id="IPR006553">
    <property type="entry name" value="Leu-rich_rpt_Cys-con_subtyp"/>
</dbReference>
<dbReference type="PROSITE" id="PS50102">
    <property type="entry name" value="RRM"/>
    <property type="match status" value="1"/>
</dbReference>
<gene>
    <name evidence="4" type="ORF">CAUJ_LOCUS11621</name>
</gene>
<dbReference type="InterPro" id="IPR001810">
    <property type="entry name" value="F-box_dom"/>
</dbReference>
<dbReference type="GO" id="GO:0031146">
    <property type="term" value="P:SCF-dependent proteasomal ubiquitin-dependent protein catabolic process"/>
    <property type="evidence" value="ECO:0007669"/>
    <property type="project" value="TreeGrafter"/>
</dbReference>
<dbReference type="EMBL" id="CAJGYM010000059">
    <property type="protein sequence ID" value="CAD6195702.1"/>
    <property type="molecule type" value="Genomic_DNA"/>
</dbReference>
<dbReference type="Gene3D" id="3.30.70.330">
    <property type="match status" value="1"/>
</dbReference>
<dbReference type="Gene3D" id="3.80.10.10">
    <property type="entry name" value="Ribonuclease Inhibitor"/>
    <property type="match status" value="2"/>
</dbReference>
<comment type="caution">
    <text evidence="4">The sequence shown here is derived from an EMBL/GenBank/DDBJ whole genome shotgun (WGS) entry which is preliminary data.</text>
</comment>
<evidence type="ECO:0008006" key="6">
    <source>
        <dbReference type="Google" id="ProtNLM"/>
    </source>
</evidence>
<dbReference type="FunFam" id="3.80.10.10:FF:001269">
    <property type="entry name" value="Putative RNA-binding protein EEED8.10"/>
    <property type="match status" value="1"/>
</dbReference>
<dbReference type="InterPro" id="IPR035979">
    <property type="entry name" value="RBD_domain_sf"/>
</dbReference>
<dbReference type="Proteomes" id="UP000835052">
    <property type="component" value="Unassembled WGS sequence"/>
</dbReference>
<dbReference type="PROSITE" id="PS50181">
    <property type="entry name" value="FBOX"/>
    <property type="match status" value="1"/>
</dbReference>